<dbReference type="EMBL" id="JBEHZE010000001">
    <property type="protein sequence ID" value="MEX6634447.1"/>
    <property type="molecule type" value="Genomic_DNA"/>
</dbReference>
<evidence type="ECO:0000256" key="5">
    <source>
        <dbReference type="SAM" id="MobiDB-lite"/>
    </source>
</evidence>
<sequence length="400" mass="43947">MDDHDVNGASRSTYYDTDYSSVSSYSSQTHVSTKFDRDSAKSKDGFKPKLIKLRQESPNVLSRSRHADEQVPRIIGSSPQAQDLREIVALYAEDDSPVMISGETGVGKELVARHLHGLSDRRNFGFTPLNTGAVPETLAAAELFGHAKGAFTGAVGERDGAIARSEGGVLFLDEIGDMPLSVQVHLLRVLEDGLVTKVGGKNAHRVDFRLVSATNVDLRDQVVHGKFRSDLFYRINVLVIDVPPLRSRGDDVVEIAEAMIASHKNERYRRTMLTPNAADRLRGHHFPGNIRELRNVLSRALVHAQNGKIMPDDLRFEATQGCLGELSPALLNVDEGKNLISKFLMMKALFAADGNVTKAAALTGRSRGTLHTMKKDLEGEDFTEAYQTVCAEIKALLSER</sequence>
<proteinExistence type="predicted"/>
<dbReference type="PROSITE" id="PS00688">
    <property type="entry name" value="SIGMA54_INTERACT_3"/>
    <property type="match status" value="1"/>
</dbReference>
<comment type="caution">
    <text evidence="7">The sequence shown here is derived from an EMBL/GenBank/DDBJ whole genome shotgun (WGS) entry which is preliminary data.</text>
</comment>
<evidence type="ECO:0000256" key="1">
    <source>
        <dbReference type="ARBA" id="ARBA00022741"/>
    </source>
</evidence>
<evidence type="ECO:0000259" key="6">
    <source>
        <dbReference type="PROSITE" id="PS50045"/>
    </source>
</evidence>
<keyword evidence="3" id="KW-0805">Transcription regulation</keyword>
<keyword evidence="4" id="KW-0804">Transcription</keyword>
<accession>A0ABV3Z6J9</accession>
<dbReference type="Pfam" id="PF00158">
    <property type="entry name" value="Sigma54_activat"/>
    <property type="match status" value="1"/>
</dbReference>
<dbReference type="PROSITE" id="PS00675">
    <property type="entry name" value="SIGMA54_INTERACT_1"/>
    <property type="match status" value="1"/>
</dbReference>
<reference evidence="7 8" key="1">
    <citation type="submission" date="2024-05" db="EMBL/GenBank/DDBJ databases">
        <title>Three bacterial strains, DH-69, EH-24, and ECK-19 isolated from coastal sediments.</title>
        <authorList>
            <person name="Ye Y.-Q."/>
            <person name="Du Z.-J."/>
        </authorList>
    </citation>
    <scope>NUCLEOTIDE SEQUENCE [LARGE SCALE GENOMIC DNA]</scope>
    <source>
        <strain evidence="7 8">ECK-19</strain>
    </source>
</reference>
<dbReference type="InterPro" id="IPR002078">
    <property type="entry name" value="Sigma_54_int"/>
</dbReference>
<organism evidence="7 8">
    <name type="scientific">Hyphococcus lacteus</name>
    <dbReference type="NCBI Taxonomy" id="3143536"/>
    <lineage>
        <taxon>Bacteria</taxon>
        <taxon>Pseudomonadati</taxon>
        <taxon>Pseudomonadota</taxon>
        <taxon>Alphaproteobacteria</taxon>
        <taxon>Parvularculales</taxon>
        <taxon>Parvularculaceae</taxon>
        <taxon>Hyphococcus</taxon>
    </lineage>
</organism>
<dbReference type="Proteomes" id="UP001560685">
    <property type="component" value="Unassembled WGS sequence"/>
</dbReference>
<evidence type="ECO:0000256" key="2">
    <source>
        <dbReference type="ARBA" id="ARBA00022840"/>
    </source>
</evidence>
<dbReference type="InterPro" id="IPR003593">
    <property type="entry name" value="AAA+_ATPase"/>
</dbReference>
<evidence type="ECO:0000313" key="7">
    <source>
        <dbReference type="EMBL" id="MEX6634447.1"/>
    </source>
</evidence>
<feature type="compositionally biased region" description="Low complexity" evidence="5">
    <location>
        <begin position="10"/>
        <end position="32"/>
    </location>
</feature>
<feature type="compositionally biased region" description="Basic and acidic residues" evidence="5">
    <location>
        <begin position="33"/>
        <end position="47"/>
    </location>
</feature>
<dbReference type="PROSITE" id="PS50045">
    <property type="entry name" value="SIGMA54_INTERACT_4"/>
    <property type="match status" value="1"/>
</dbReference>
<feature type="domain" description="Sigma-54 factor interaction" evidence="6">
    <location>
        <begin position="74"/>
        <end position="302"/>
    </location>
</feature>
<dbReference type="InterPro" id="IPR025944">
    <property type="entry name" value="Sigma_54_int_dom_CS"/>
</dbReference>
<dbReference type="InterPro" id="IPR058031">
    <property type="entry name" value="AAA_lid_NorR"/>
</dbReference>
<dbReference type="RefSeq" id="WP_369314431.1">
    <property type="nucleotide sequence ID" value="NZ_JBEHZE010000001.1"/>
</dbReference>
<dbReference type="InterPro" id="IPR025662">
    <property type="entry name" value="Sigma_54_int_dom_ATP-bd_1"/>
</dbReference>
<keyword evidence="2" id="KW-0067">ATP-binding</keyword>
<dbReference type="InterPro" id="IPR027417">
    <property type="entry name" value="P-loop_NTPase"/>
</dbReference>
<dbReference type="CDD" id="cd00009">
    <property type="entry name" value="AAA"/>
    <property type="match status" value="1"/>
</dbReference>
<dbReference type="SUPFAM" id="SSF52540">
    <property type="entry name" value="P-loop containing nucleoside triphosphate hydrolases"/>
    <property type="match status" value="1"/>
</dbReference>
<feature type="region of interest" description="Disordered" evidence="5">
    <location>
        <begin position="1"/>
        <end position="47"/>
    </location>
</feature>
<keyword evidence="1" id="KW-0547">Nucleotide-binding</keyword>
<keyword evidence="8" id="KW-1185">Reference proteome</keyword>
<dbReference type="SMART" id="SM00382">
    <property type="entry name" value="AAA"/>
    <property type="match status" value="1"/>
</dbReference>
<evidence type="ECO:0000256" key="3">
    <source>
        <dbReference type="ARBA" id="ARBA00023015"/>
    </source>
</evidence>
<dbReference type="Pfam" id="PF25601">
    <property type="entry name" value="AAA_lid_14"/>
    <property type="match status" value="1"/>
</dbReference>
<evidence type="ECO:0000313" key="8">
    <source>
        <dbReference type="Proteomes" id="UP001560685"/>
    </source>
</evidence>
<protein>
    <submittedName>
        <fullName evidence="7">Sigma-54 dependent transcriptional regulator</fullName>
    </submittedName>
</protein>
<evidence type="ECO:0000256" key="4">
    <source>
        <dbReference type="ARBA" id="ARBA00023163"/>
    </source>
</evidence>
<dbReference type="Gene3D" id="3.40.50.300">
    <property type="entry name" value="P-loop containing nucleotide triphosphate hydrolases"/>
    <property type="match status" value="1"/>
</dbReference>
<dbReference type="PANTHER" id="PTHR32071">
    <property type="entry name" value="TRANSCRIPTIONAL REGULATORY PROTEIN"/>
    <property type="match status" value="1"/>
</dbReference>
<name>A0ABV3Z6J9_9PROT</name>
<gene>
    <name evidence="7" type="ORF">ABFZ84_12900</name>
</gene>
<dbReference type="Gene3D" id="1.10.8.60">
    <property type="match status" value="1"/>
</dbReference>